<name>A0A7R8CX37_LEPSM</name>
<protein>
    <submittedName>
        <fullName evidence="1">NDUFB6</fullName>
    </submittedName>
</protein>
<dbReference type="AlphaFoldDB" id="A0A7R8CX37"/>
<dbReference type="OrthoDB" id="5824032at2759"/>
<gene>
    <name evidence="1" type="ORF">LSAA_10449</name>
</gene>
<dbReference type="GO" id="GO:0006120">
    <property type="term" value="P:mitochondrial electron transport, NADH to ubiquinone"/>
    <property type="evidence" value="ECO:0007669"/>
    <property type="project" value="InterPro"/>
</dbReference>
<dbReference type="Proteomes" id="UP000675881">
    <property type="component" value="Chromosome 5"/>
</dbReference>
<proteinExistence type="predicted"/>
<dbReference type="PANTHER" id="PTHR21106:SF2">
    <property type="entry name" value="NADH DEHYDROGENASE [UBIQUINONE] 1 BETA SUBCOMPLEX SUBUNIT 6"/>
    <property type="match status" value="1"/>
</dbReference>
<dbReference type="InterPro" id="IPR019174">
    <property type="entry name" value="NADH_DH_b-subcmplx_su6"/>
</dbReference>
<dbReference type="EMBL" id="HG994584">
    <property type="protein sequence ID" value="CAF2957294.1"/>
    <property type="molecule type" value="Genomic_DNA"/>
</dbReference>
<accession>A0A7R8CX37</accession>
<organism evidence="1 2">
    <name type="scientific">Lepeophtheirus salmonis</name>
    <name type="common">Salmon louse</name>
    <name type="synonym">Caligus salmonis</name>
    <dbReference type="NCBI Taxonomy" id="72036"/>
    <lineage>
        <taxon>Eukaryota</taxon>
        <taxon>Metazoa</taxon>
        <taxon>Ecdysozoa</taxon>
        <taxon>Arthropoda</taxon>
        <taxon>Crustacea</taxon>
        <taxon>Multicrustacea</taxon>
        <taxon>Hexanauplia</taxon>
        <taxon>Copepoda</taxon>
        <taxon>Siphonostomatoida</taxon>
        <taxon>Caligidae</taxon>
        <taxon>Lepeophtheirus</taxon>
    </lineage>
</organism>
<evidence type="ECO:0000313" key="2">
    <source>
        <dbReference type="Proteomes" id="UP000675881"/>
    </source>
</evidence>
<dbReference type="Pfam" id="PF09782">
    <property type="entry name" value="NDUF_B6"/>
    <property type="match status" value="1"/>
</dbReference>
<sequence length="191" mass="22146">MPVQSATSANNAFGFKVLNLQGPYYGFVRRSDPKWGGFEEADRVYRSRWLKDQVLASKDAKLDITTHPGYYKARVNIIRRVFRTPMDLFERGVATVTTPKMATFYRTLASYSFRLLALSWVVTYSTMYSTTDWTRVGGIRFLKTRPAIYPGDPNWPNVVEKKPHEYFDNGFYDTPFSKNVIILSVMFFFPI</sequence>
<evidence type="ECO:0000313" key="1">
    <source>
        <dbReference type="EMBL" id="CAF2957294.1"/>
    </source>
</evidence>
<keyword evidence="2" id="KW-1185">Reference proteome</keyword>
<dbReference type="PANTHER" id="PTHR21106">
    <property type="entry name" value="NADH DEHYDROGENASE [UBIQUINONE] 1 BETA SUBCOMPLEX SUBUNIT 6"/>
    <property type="match status" value="1"/>
</dbReference>
<dbReference type="GO" id="GO:0005739">
    <property type="term" value="C:mitochondrion"/>
    <property type="evidence" value="ECO:0007669"/>
    <property type="project" value="GOC"/>
</dbReference>
<reference evidence="1" key="1">
    <citation type="submission" date="2021-02" db="EMBL/GenBank/DDBJ databases">
        <authorList>
            <person name="Bekaert M."/>
        </authorList>
    </citation>
    <scope>NUCLEOTIDE SEQUENCE</scope>
    <source>
        <strain evidence="1">IoA-00</strain>
    </source>
</reference>